<feature type="signal peptide" evidence="7">
    <location>
        <begin position="1"/>
        <end position="26"/>
    </location>
</feature>
<protein>
    <recommendedName>
        <fullName evidence="3">phospholipase D</fullName>
        <ecNumber evidence="3">3.1.4.4</ecNumber>
    </recommendedName>
</protein>
<sequence>MKKYSLLIPSICLAFSLCLIPKAIFAADYQTLTQEEEYYQTLYKLFSEAATSIDIVIDIIVADPMDLQNPVNKLIDVLVEARKRGVKVRVVFEDSRSVENLASYKSLLENGIDVYFDTSKQLINSESIVVDSKKCIIGSISWSPVSFGKNYAMSIVLDSEEMAKTIADSISKVTLAERPLIAEESLKGVLIPDDFLLLKDFGIRFVKEKANKPFDLYLVLIHEAQDQGNDEFNIDHEKIGRLLCLEKEVIKKLNDKEKKDYYNKRIRKILIVPERRYGFLQYHRKDNKVVLLEKFDIDLSKPEANNLCFILPDKFWEAGFSSRLNLNEKYLYLISLREAKKSTRSPYWFSNEYILSNLYGLGDYAISKGLQRLAEENLIEIVYAPFIKGEPPKEKRNIYCINKIITEDEFNRSVEDLRSKYGQDITAKAQAEASELGEPKDIFVIEVFINLIKKYGYPAVRHANAIALSHEIGSNLRHISTTIKILEKE</sequence>
<evidence type="ECO:0000256" key="7">
    <source>
        <dbReference type="SAM" id="SignalP"/>
    </source>
</evidence>
<name>A0A2J0L2U2_9BACT</name>
<evidence type="ECO:0000313" key="10">
    <source>
        <dbReference type="Proteomes" id="UP000230052"/>
    </source>
</evidence>
<organism evidence="9 10">
    <name type="scientific">Candidatus Aquitaenariimonas noxiae</name>
    <dbReference type="NCBI Taxonomy" id="1974741"/>
    <lineage>
        <taxon>Bacteria</taxon>
        <taxon>Pseudomonadati</taxon>
        <taxon>Candidatus Omnitrophota</taxon>
        <taxon>Candidatus Aquitaenariimonas</taxon>
    </lineage>
</organism>
<dbReference type="InterPro" id="IPR051406">
    <property type="entry name" value="PLD_domain"/>
</dbReference>
<accession>A0A2J0L2U2</accession>
<keyword evidence="6" id="KW-0443">Lipid metabolism</keyword>
<proteinExistence type="inferred from homology"/>
<evidence type="ECO:0000256" key="2">
    <source>
        <dbReference type="ARBA" id="ARBA00008664"/>
    </source>
</evidence>
<evidence type="ECO:0000256" key="4">
    <source>
        <dbReference type="ARBA" id="ARBA00022801"/>
    </source>
</evidence>
<dbReference type="EC" id="3.1.4.4" evidence="3"/>
<comment type="catalytic activity">
    <reaction evidence="1">
        <text>a 1,2-diacyl-sn-glycero-3-phosphocholine + H2O = a 1,2-diacyl-sn-glycero-3-phosphate + choline + H(+)</text>
        <dbReference type="Rhea" id="RHEA:14445"/>
        <dbReference type="ChEBI" id="CHEBI:15354"/>
        <dbReference type="ChEBI" id="CHEBI:15377"/>
        <dbReference type="ChEBI" id="CHEBI:15378"/>
        <dbReference type="ChEBI" id="CHEBI:57643"/>
        <dbReference type="ChEBI" id="CHEBI:58608"/>
        <dbReference type="EC" id="3.1.4.4"/>
    </reaction>
</comment>
<dbReference type="EMBL" id="PEWV01000076">
    <property type="protein sequence ID" value="PIU40827.1"/>
    <property type="molecule type" value="Genomic_DNA"/>
</dbReference>
<evidence type="ECO:0000256" key="3">
    <source>
        <dbReference type="ARBA" id="ARBA00012027"/>
    </source>
</evidence>
<keyword evidence="5" id="KW-0442">Lipid degradation</keyword>
<evidence type="ECO:0000256" key="5">
    <source>
        <dbReference type="ARBA" id="ARBA00022963"/>
    </source>
</evidence>
<reference evidence="9 10" key="1">
    <citation type="submission" date="2017-09" db="EMBL/GenBank/DDBJ databases">
        <title>Depth-based differentiation of microbial function through sediment-hosted aquifers and enrichment of novel symbionts in the deep terrestrial subsurface.</title>
        <authorList>
            <person name="Probst A.J."/>
            <person name="Ladd B."/>
            <person name="Jarett J.K."/>
            <person name="Geller-Mcgrath D.E."/>
            <person name="Sieber C.M."/>
            <person name="Emerson J.B."/>
            <person name="Anantharaman K."/>
            <person name="Thomas B.C."/>
            <person name="Malmstrom R."/>
            <person name="Stieglmeier M."/>
            <person name="Klingl A."/>
            <person name="Woyke T."/>
            <person name="Ryan C.M."/>
            <person name="Banfield J.F."/>
        </authorList>
    </citation>
    <scope>NUCLEOTIDE SEQUENCE [LARGE SCALE GENOMIC DNA]</scope>
    <source>
        <strain evidence="9">CG07_land_8_20_14_0_80_42_15</strain>
    </source>
</reference>
<keyword evidence="4" id="KW-0378">Hydrolase</keyword>
<evidence type="ECO:0000256" key="1">
    <source>
        <dbReference type="ARBA" id="ARBA00000798"/>
    </source>
</evidence>
<dbReference type="GO" id="GO:0004630">
    <property type="term" value="F:phospholipase D activity"/>
    <property type="evidence" value="ECO:0007669"/>
    <property type="project" value="UniProtKB-EC"/>
</dbReference>
<dbReference type="GO" id="GO:0016042">
    <property type="term" value="P:lipid catabolic process"/>
    <property type="evidence" value="ECO:0007669"/>
    <property type="project" value="UniProtKB-KW"/>
</dbReference>
<dbReference type="GO" id="GO:0016891">
    <property type="term" value="F:RNA endonuclease activity producing 5'-phosphomonoesters, hydrolytic mechanism"/>
    <property type="evidence" value="ECO:0007669"/>
    <property type="project" value="TreeGrafter"/>
</dbReference>
<dbReference type="Pfam" id="PF13091">
    <property type="entry name" value="PLDc_2"/>
    <property type="match status" value="1"/>
</dbReference>
<dbReference type="Proteomes" id="UP000230052">
    <property type="component" value="Unassembled WGS sequence"/>
</dbReference>
<dbReference type="InterPro" id="IPR025202">
    <property type="entry name" value="PLD-like_dom"/>
</dbReference>
<evidence type="ECO:0000313" key="9">
    <source>
        <dbReference type="EMBL" id="PIU40827.1"/>
    </source>
</evidence>
<comment type="caution">
    <text evidence="9">The sequence shown here is derived from an EMBL/GenBank/DDBJ whole genome shotgun (WGS) entry which is preliminary data.</text>
</comment>
<feature type="domain" description="Phospholipase D-like" evidence="8">
    <location>
        <begin position="44"/>
        <end position="170"/>
    </location>
</feature>
<dbReference type="AlphaFoldDB" id="A0A2J0L2U2"/>
<feature type="chain" id="PRO_5014321712" description="phospholipase D" evidence="7">
    <location>
        <begin position="27"/>
        <end position="489"/>
    </location>
</feature>
<dbReference type="SUPFAM" id="SSF56024">
    <property type="entry name" value="Phospholipase D/nuclease"/>
    <property type="match status" value="1"/>
</dbReference>
<evidence type="ECO:0000259" key="8">
    <source>
        <dbReference type="Pfam" id="PF13091"/>
    </source>
</evidence>
<dbReference type="PANTHER" id="PTHR43856:SF1">
    <property type="entry name" value="MITOCHONDRIAL CARDIOLIPIN HYDROLASE"/>
    <property type="match status" value="1"/>
</dbReference>
<evidence type="ECO:0000256" key="6">
    <source>
        <dbReference type="ARBA" id="ARBA00023098"/>
    </source>
</evidence>
<dbReference type="PANTHER" id="PTHR43856">
    <property type="entry name" value="CARDIOLIPIN HYDROLASE"/>
    <property type="match status" value="1"/>
</dbReference>
<dbReference type="Gene3D" id="3.30.870.10">
    <property type="entry name" value="Endonuclease Chain A"/>
    <property type="match status" value="1"/>
</dbReference>
<gene>
    <name evidence="9" type="ORF">COS99_08580</name>
</gene>
<comment type="similarity">
    <text evidence="2">Belongs to the phospholipase D family.</text>
</comment>
<keyword evidence="7" id="KW-0732">Signal</keyword>